<gene>
    <name evidence="3" type="ORF">C7212DRAFT_357303</name>
</gene>
<feature type="chain" id="PRO_5016466117" evidence="2">
    <location>
        <begin position="23"/>
        <end position="471"/>
    </location>
</feature>
<dbReference type="EMBL" id="PYWC01000024">
    <property type="protein sequence ID" value="PWW77311.1"/>
    <property type="molecule type" value="Genomic_DNA"/>
</dbReference>
<accession>A0A317SVY9</accession>
<dbReference type="STRING" id="42249.A0A317SVY9"/>
<evidence type="ECO:0000256" key="1">
    <source>
        <dbReference type="SAM" id="MobiDB-lite"/>
    </source>
</evidence>
<feature type="region of interest" description="Disordered" evidence="1">
    <location>
        <begin position="190"/>
        <end position="211"/>
    </location>
</feature>
<feature type="compositionally biased region" description="Polar residues" evidence="1">
    <location>
        <begin position="256"/>
        <end position="270"/>
    </location>
</feature>
<protein>
    <submittedName>
        <fullName evidence="3">PEBP-like protein</fullName>
    </submittedName>
</protein>
<dbReference type="PANTHER" id="PTHR34883:SF15">
    <property type="entry name" value="EXTRACELLULAR SERINE-RICH PROTEIN"/>
    <property type="match status" value="1"/>
</dbReference>
<keyword evidence="4" id="KW-1185">Reference proteome</keyword>
<evidence type="ECO:0000313" key="3">
    <source>
        <dbReference type="EMBL" id="PWW77311.1"/>
    </source>
</evidence>
<dbReference type="InterPro" id="IPR035810">
    <property type="entry name" value="PEBP_euk"/>
</dbReference>
<dbReference type="InterPro" id="IPR052953">
    <property type="entry name" value="Ser-rich/MCO-related"/>
</dbReference>
<feature type="compositionally biased region" description="Polar residues" evidence="1">
    <location>
        <begin position="231"/>
        <end position="247"/>
    </location>
</feature>
<dbReference type="CDD" id="cd00866">
    <property type="entry name" value="PEBP_euk"/>
    <property type="match status" value="1"/>
</dbReference>
<comment type="caution">
    <text evidence="3">The sequence shown here is derived from an EMBL/GenBank/DDBJ whole genome shotgun (WGS) entry which is preliminary data.</text>
</comment>
<dbReference type="Proteomes" id="UP000246991">
    <property type="component" value="Unassembled WGS sequence"/>
</dbReference>
<name>A0A317SVY9_9PEZI</name>
<dbReference type="PANTHER" id="PTHR34883">
    <property type="entry name" value="SERINE-RICH PROTEIN, PUTATIVE-RELATED-RELATED"/>
    <property type="match status" value="1"/>
</dbReference>
<dbReference type="SUPFAM" id="SSF49777">
    <property type="entry name" value="PEBP-like"/>
    <property type="match status" value="1"/>
</dbReference>
<dbReference type="OrthoDB" id="1921208at2759"/>
<dbReference type="InterPro" id="IPR036610">
    <property type="entry name" value="PEBP-like_sf"/>
</dbReference>
<dbReference type="Gene3D" id="2.60.40.420">
    <property type="entry name" value="Cupredoxins - blue copper proteins"/>
    <property type="match status" value="1"/>
</dbReference>
<dbReference type="InterPro" id="IPR008914">
    <property type="entry name" value="PEBP"/>
</dbReference>
<feature type="signal peptide" evidence="2">
    <location>
        <begin position="1"/>
        <end position="22"/>
    </location>
</feature>
<feature type="region of interest" description="Disordered" evidence="1">
    <location>
        <begin position="231"/>
        <end position="270"/>
    </location>
</feature>
<evidence type="ECO:0000313" key="4">
    <source>
        <dbReference type="Proteomes" id="UP000246991"/>
    </source>
</evidence>
<dbReference type="InterPro" id="IPR008972">
    <property type="entry name" value="Cupredoxin"/>
</dbReference>
<dbReference type="Gene3D" id="3.90.280.10">
    <property type="entry name" value="PEBP-like"/>
    <property type="match status" value="1"/>
</dbReference>
<keyword evidence="2" id="KW-0732">Signal</keyword>
<dbReference type="Pfam" id="PF01161">
    <property type="entry name" value="PBP"/>
    <property type="match status" value="1"/>
</dbReference>
<sequence>MFGKRTSFVAAAAVLFSGSVLAQIPDAFSAGFDTKSTELKVTFGTNDLKDGDTLTPSEASTLPKFALGGSSGINPKTKYIILMIDPDSPSRDDVVVPQVLHYLKTDFSVSEFTNLASQAPPSLKYVGPDASTGTGPHRYIFLLYLQPEGYAGKGTPDESNRAGFNVSNWREINNLKRAVAGIHFVATPPAGGAAPSSAAAESKTGVAPPASTWTSNGVVYTQTPPCTTALGTTKSAQSVPTQTTSLAGTPKPQPPMTYTSAPPAQTSVPTAPKTHTVTVGGPNLLKYTPESVIANPGDVVFFDFLERNHTVTQSTFDNPCTPNPNGVRSGFRFNPENKPGKETFNFTVPDDKPKWFYCAQGTHCKAGMVFAINPGAKFPEFLNKAKGGANATTSAAGSAVPTKTACPTCSGTAPPTVAPTATLPSGTVPVPTGNVSSPSGSANPIFQGAGSRVTFSATALAGALLAAWLLV</sequence>
<dbReference type="AlphaFoldDB" id="A0A317SVY9"/>
<dbReference type="CDD" id="cd00920">
    <property type="entry name" value="Cupredoxin"/>
    <property type="match status" value="1"/>
</dbReference>
<proteinExistence type="predicted"/>
<reference evidence="3 4" key="1">
    <citation type="submission" date="2018-03" db="EMBL/GenBank/DDBJ databases">
        <title>Genomes of Pezizomycetes fungi and the evolution of truffles.</title>
        <authorList>
            <person name="Murat C."/>
            <person name="Payen T."/>
            <person name="Noel B."/>
            <person name="Kuo A."/>
            <person name="Martin F.M."/>
        </authorList>
    </citation>
    <scope>NUCLEOTIDE SEQUENCE [LARGE SCALE GENOMIC DNA]</scope>
    <source>
        <strain evidence="3">091103-1</strain>
    </source>
</reference>
<organism evidence="3 4">
    <name type="scientific">Tuber magnatum</name>
    <name type="common">white Piedmont truffle</name>
    <dbReference type="NCBI Taxonomy" id="42249"/>
    <lineage>
        <taxon>Eukaryota</taxon>
        <taxon>Fungi</taxon>
        <taxon>Dikarya</taxon>
        <taxon>Ascomycota</taxon>
        <taxon>Pezizomycotina</taxon>
        <taxon>Pezizomycetes</taxon>
        <taxon>Pezizales</taxon>
        <taxon>Tuberaceae</taxon>
        <taxon>Tuber</taxon>
    </lineage>
</organism>
<feature type="compositionally biased region" description="Low complexity" evidence="1">
    <location>
        <begin position="190"/>
        <end position="200"/>
    </location>
</feature>
<evidence type="ECO:0000256" key="2">
    <source>
        <dbReference type="SAM" id="SignalP"/>
    </source>
</evidence>
<dbReference type="SUPFAM" id="SSF49503">
    <property type="entry name" value="Cupredoxins"/>
    <property type="match status" value="1"/>
</dbReference>